<evidence type="ECO:0000313" key="3">
    <source>
        <dbReference type="Proteomes" id="UP000219452"/>
    </source>
</evidence>
<dbReference type="GO" id="GO:0003677">
    <property type="term" value="F:DNA binding"/>
    <property type="evidence" value="ECO:0007669"/>
    <property type="project" value="InterPro"/>
</dbReference>
<evidence type="ECO:0000259" key="1">
    <source>
        <dbReference type="Pfam" id="PF12728"/>
    </source>
</evidence>
<dbReference type="OrthoDB" id="1003442at2"/>
<dbReference type="RefSeq" id="WP_097131122.1">
    <property type="nucleotide sequence ID" value="NZ_OCNH01000007.1"/>
</dbReference>
<organism evidence="2 3">
    <name type="scientific">Spirosoma fluviale</name>
    <dbReference type="NCBI Taxonomy" id="1597977"/>
    <lineage>
        <taxon>Bacteria</taxon>
        <taxon>Pseudomonadati</taxon>
        <taxon>Bacteroidota</taxon>
        <taxon>Cytophagia</taxon>
        <taxon>Cytophagales</taxon>
        <taxon>Cytophagaceae</taxon>
        <taxon>Spirosoma</taxon>
    </lineage>
</organism>
<feature type="domain" description="Helix-turn-helix" evidence="1">
    <location>
        <begin position="70"/>
        <end position="116"/>
    </location>
</feature>
<protein>
    <submittedName>
        <fullName evidence="2">DNA binding domain-containing protein, excisionase family</fullName>
    </submittedName>
</protein>
<evidence type="ECO:0000313" key="2">
    <source>
        <dbReference type="EMBL" id="SOD98045.1"/>
    </source>
</evidence>
<dbReference type="AlphaFoldDB" id="A0A286GR62"/>
<proteinExistence type="predicted"/>
<dbReference type="NCBIfam" id="TIGR01764">
    <property type="entry name" value="excise"/>
    <property type="match status" value="1"/>
</dbReference>
<sequence>MSSNIRVRRICEQCGNEFEARTTVTKTCSDSCAKRAYKARQRAAKVTISNEQTRRIIEKPLDDIRAKENLNIADASKLLGVSRWTIWRAIGSGNLHAVKLGRRTLIRRSDVDRLFEPPTFTEKPMPAPVELVDCYTMKEIQERYGISEKALYTLIQRNNIPKQYKGPYAYVPKVRIDELLTATRL</sequence>
<keyword evidence="3" id="KW-1185">Reference proteome</keyword>
<dbReference type="Pfam" id="PF12728">
    <property type="entry name" value="HTH_17"/>
    <property type="match status" value="1"/>
</dbReference>
<gene>
    <name evidence="2" type="ORF">SAMN06269250_6008</name>
</gene>
<dbReference type="Proteomes" id="UP000219452">
    <property type="component" value="Unassembled WGS sequence"/>
</dbReference>
<dbReference type="EMBL" id="OCNH01000007">
    <property type="protein sequence ID" value="SOD98045.1"/>
    <property type="molecule type" value="Genomic_DNA"/>
</dbReference>
<dbReference type="InterPro" id="IPR009061">
    <property type="entry name" value="DNA-bd_dom_put_sf"/>
</dbReference>
<accession>A0A286GR62</accession>
<reference evidence="3" key="1">
    <citation type="submission" date="2017-09" db="EMBL/GenBank/DDBJ databases">
        <authorList>
            <person name="Varghese N."/>
            <person name="Submissions S."/>
        </authorList>
    </citation>
    <scope>NUCLEOTIDE SEQUENCE [LARGE SCALE GENOMIC DNA]</scope>
    <source>
        <strain evidence="3">DSM 29961</strain>
    </source>
</reference>
<dbReference type="InterPro" id="IPR041657">
    <property type="entry name" value="HTH_17"/>
</dbReference>
<dbReference type="InterPro" id="IPR010093">
    <property type="entry name" value="SinI_DNA-bd"/>
</dbReference>
<name>A0A286GR62_9BACT</name>
<dbReference type="SUPFAM" id="SSF46955">
    <property type="entry name" value="Putative DNA-binding domain"/>
    <property type="match status" value="1"/>
</dbReference>